<evidence type="ECO:0000256" key="2">
    <source>
        <dbReference type="RuleBase" id="RU102079"/>
    </source>
</evidence>
<organism evidence="4 5">
    <name type="scientific">Chelydra serpentina</name>
    <name type="common">Snapping turtle</name>
    <name type="synonym">Testudo serpentina</name>
    <dbReference type="NCBI Taxonomy" id="8475"/>
    <lineage>
        <taxon>Eukaryota</taxon>
        <taxon>Metazoa</taxon>
        <taxon>Chordata</taxon>
        <taxon>Craniata</taxon>
        <taxon>Vertebrata</taxon>
        <taxon>Euteleostomi</taxon>
        <taxon>Archelosauria</taxon>
        <taxon>Testudinata</taxon>
        <taxon>Testudines</taxon>
        <taxon>Cryptodira</taxon>
        <taxon>Durocryptodira</taxon>
        <taxon>Americhelydia</taxon>
        <taxon>Chelydroidea</taxon>
        <taxon>Chelydridae</taxon>
        <taxon>Chelydra</taxon>
    </lineage>
</organism>
<dbReference type="PROSITE" id="PS51304">
    <property type="entry name" value="GALECTIN"/>
    <property type="match status" value="1"/>
</dbReference>
<reference evidence="4" key="1">
    <citation type="submission" date="2025-08" db="UniProtKB">
        <authorList>
            <consortium name="Ensembl"/>
        </authorList>
    </citation>
    <scope>IDENTIFICATION</scope>
</reference>
<keyword evidence="1 2" id="KW-0430">Lectin</keyword>
<dbReference type="GO" id="GO:0030246">
    <property type="term" value="F:carbohydrate binding"/>
    <property type="evidence" value="ECO:0007669"/>
    <property type="project" value="UniProtKB-UniRule"/>
</dbReference>
<dbReference type="Ensembl" id="ENSCSRT00000014121.1">
    <property type="protein sequence ID" value="ENSCSRP00000013562.1"/>
    <property type="gene ID" value="ENSCSRG00000010323.1"/>
</dbReference>
<dbReference type="SMART" id="SM00908">
    <property type="entry name" value="Gal-bind_lectin"/>
    <property type="match status" value="1"/>
</dbReference>
<dbReference type="PANTHER" id="PTHR11346">
    <property type="entry name" value="GALECTIN"/>
    <property type="match status" value="1"/>
</dbReference>
<dbReference type="InterPro" id="IPR001079">
    <property type="entry name" value="Galectin_CRD"/>
</dbReference>
<evidence type="ECO:0000313" key="4">
    <source>
        <dbReference type="Ensembl" id="ENSCSRP00000013562.1"/>
    </source>
</evidence>
<dbReference type="Pfam" id="PF00337">
    <property type="entry name" value="Gal-bind_lectin"/>
    <property type="match status" value="1"/>
</dbReference>
<dbReference type="AlphaFoldDB" id="A0A8C3SIE7"/>
<keyword evidence="5" id="KW-1185">Reference proteome</keyword>
<reference evidence="4" key="2">
    <citation type="submission" date="2025-09" db="UniProtKB">
        <authorList>
            <consortium name="Ensembl"/>
        </authorList>
    </citation>
    <scope>IDENTIFICATION</scope>
</reference>
<dbReference type="PANTHER" id="PTHR11346:SF21">
    <property type="entry name" value="GRIFIN"/>
    <property type="match status" value="1"/>
</dbReference>
<evidence type="ECO:0000259" key="3">
    <source>
        <dbReference type="PROSITE" id="PS51304"/>
    </source>
</evidence>
<dbReference type="SMART" id="SM00276">
    <property type="entry name" value="GLECT"/>
    <property type="match status" value="1"/>
</dbReference>
<evidence type="ECO:0000256" key="1">
    <source>
        <dbReference type="ARBA" id="ARBA00022734"/>
    </source>
</evidence>
<name>A0A8C3SIE7_CHESE</name>
<dbReference type="InterPro" id="IPR013320">
    <property type="entry name" value="ConA-like_dom_sf"/>
</dbReference>
<dbReference type="InterPro" id="IPR044156">
    <property type="entry name" value="Galectin-like"/>
</dbReference>
<dbReference type="FunFam" id="2.60.120.200:FF:000021">
    <property type="entry name" value="Galectin"/>
    <property type="match status" value="1"/>
</dbReference>
<feature type="domain" description="Galectin" evidence="3">
    <location>
        <begin position="5"/>
        <end position="134"/>
    </location>
</feature>
<accession>A0A8C3SIE7</accession>
<evidence type="ECO:0000313" key="5">
    <source>
        <dbReference type="Proteomes" id="UP000694403"/>
    </source>
</evidence>
<dbReference type="CDD" id="cd00070">
    <property type="entry name" value="GLECT"/>
    <property type="match status" value="1"/>
</dbReference>
<dbReference type="Gene3D" id="2.60.120.200">
    <property type="match status" value="1"/>
</dbReference>
<dbReference type="Proteomes" id="UP000694403">
    <property type="component" value="Unplaced"/>
</dbReference>
<protein>
    <recommendedName>
        <fullName evidence="2">Galectin</fullName>
    </recommendedName>
</protein>
<sequence>MALLFEASYPEGLCPGWSVIVKGETSSNANMFEINFLCNAGDQIAFHFNPRFSDSKIICNSFLSNRWGTEEVTDTFPLKAKEPFQIEIYSDPDYFHVSIDENKILQYKHRQKQLSAITKLQVVNDVRISSMEITKRGLY</sequence>
<dbReference type="SUPFAM" id="SSF49899">
    <property type="entry name" value="Concanavalin A-like lectins/glucanases"/>
    <property type="match status" value="1"/>
</dbReference>
<proteinExistence type="predicted"/>